<sequence length="195" mass="20711">MRTQSRSTMRRLLGAGLAAGLALSVLTIAPASAKPIDRGSFVEEFSFVVDDFCDVDGLSILIEGSFEVRFIANTRKPGTAPYFVGNERVEQSYTNESGVTVTEIVTTLNKDQKITDNGDGTLTILVLATGGATVYGPDGKAIARNPGQVRWEVLIDHNGTPGDPEDDVFLEDLGVVKGSTGRTDDFCAAVVPVLS</sequence>
<dbReference type="EMBL" id="AP027734">
    <property type="protein sequence ID" value="BDZ53923.1"/>
    <property type="molecule type" value="Genomic_DNA"/>
</dbReference>
<gene>
    <name evidence="1" type="ORF">GCM10025870_09960</name>
</gene>
<dbReference type="Proteomes" id="UP001321477">
    <property type="component" value="Chromosome"/>
</dbReference>
<reference evidence="2" key="1">
    <citation type="journal article" date="2019" name="Int. J. Syst. Evol. Microbiol.">
        <title>The Global Catalogue of Microorganisms (GCM) 10K type strain sequencing project: providing services to taxonomists for standard genome sequencing and annotation.</title>
        <authorList>
            <consortium name="The Broad Institute Genomics Platform"/>
            <consortium name="The Broad Institute Genome Sequencing Center for Infectious Disease"/>
            <person name="Wu L."/>
            <person name="Ma J."/>
        </authorList>
    </citation>
    <scope>NUCLEOTIDE SEQUENCE [LARGE SCALE GENOMIC DNA]</scope>
    <source>
        <strain evidence="2">NBRC 109019</strain>
    </source>
</reference>
<dbReference type="RefSeq" id="WP_234661093.1">
    <property type="nucleotide sequence ID" value="NZ_AP027734.1"/>
</dbReference>
<evidence type="ECO:0000313" key="1">
    <source>
        <dbReference type="EMBL" id="BDZ53923.1"/>
    </source>
</evidence>
<evidence type="ECO:0000313" key="2">
    <source>
        <dbReference type="Proteomes" id="UP001321477"/>
    </source>
</evidence>
<dbReference type="InterPro" id="IPR006311">
    <property type="entry name" value="TAT_signal"/>
</dbReference>
<proteinExistence type="predicted"/>
<keyword evidence="2" id="KW-1185">Reference proteome</keyword>
<accession>A0ABN6Y9S1</accession>
<protein>
    <submittedName>
        <fullName evidence="1">Uncharacterized protein</fullName>
    </submittedName>
</protein>
<organism evidence="1 2">
    <name type="scientific">Agromyces marinus</name>
    <dbReference type="NCBI Taxonomy" id="1389020"/>
    <lineage>
        <taxon>Bacteria</taxon>
        <taxon>Bacillati</taxon>
        <taxon>Actinomycetota</taxon>
        <taxon>Actinomycetes</taxon>
        <taxon>Micrococcales</taxon>
        <taxon>Microbacteriaceae</taxon>
        <taxon>Agromyces</taxon>
    </lineage>
</organism>
<dbReference type="PROSITE" id="PS51318">
    <property type="entry name" value="TAT"/>
    <property type="match status" value="1"/>
</dbReference>
<name>A0ABN6Y9S1_9MICO</name>